<keyword evidence="2" id="KW-0813">Transport</keyword>
<evidence type="ECO:0000256" key="3">
    <source>
        <dbReference type="ARBA" id="ARBA00022475"/>
    </source>
</evidence>
<keyword evidence="5 8" id="KW-1133">Transmembrane helix</keyword>
<evidence type="ECO:0000256" key="4">
    <source>
        <dbReference type="ARBA" id="ARBA00022692"/>
    </source>
</evidence>
<evidence type="ECO:0000256" key="5">
    <source>
        <dbReference type="ARBA" id="ARBA00022989"/>
    </source>
</evidence>
<protein>
    <submittedName>
        <fullName evidence="9">TrkH family potassium uptake protein</fullName>
    </submittedName>
</protein>
<dbReference type="PANTHER" id="PTHR32024:SF4">
    <property type="entry name" value="KTR SYSTEM POTASSIUM UPTAKE PROTEIN D"/>
    <property type="match status" value="1"/>
</dbReference>
<dbReference type="InterPro" id="IPR003445">
    <property type="entry name" value="Cat_transpt"/>
</dbReference>
<evidence type="ECO:0000256" key="8">
    <source>
        <dbReference type="SAM" id="Phobius"/>
    </source>
</evidence>
<feature type="transmembrane region" description="Helical" evidence="8">
    <location>
        <begin position="133"/>
        <end position="153"/>
    </location>
</feature>
<dbReference type="OrthoDB" id="9810952at2"/>
<evidence type="ECO:0000313" key="9">
    <source>
        <dbReference type="EMBL" id="RDU36759.1"/>
    </source>
</evidence>
<evidence type="ECO:0000256" key="6">
    <source>
        <dbReference type="ARBA" id="ARBA00023065"/>
    </source>
</evidence>
<feature type="transmembrane region" description="Helical" evidence="8">
    <location>
        <begin position="193"/>
        <end position="216"/>
    </location>
</feature>
<evidence type="ECO:0000256" key="7">
    <source>
        <dbReference type="ARBA" id="ARBA00023136"/>
    </source>
</evidence>
<accession>A0A3D8GRB9</accession>
<feature type="transmembrane region" description="Helical" evidence="8">
    <location>
        <begin position="15"/>
        <end position="35"/>
    </location>
</feature>
<reference evidence="9 10" key="1">
    <citation type="submission" date="2018-07" db="EMBL/GenBank/DDBJ databases">
        <title>Bacillus sp. YLB-04 draft genome sequence.</title>
        <authorList>
            <person name="Yu L."/>
            <person name="Tang X."/>
        </authorList>
    </citation>
    <scope>NUCLEOTIDE SEQUENCE [LARGE SCALE GENOMIC DNA]</scope>
    <source>
        <strain evidence="9 10">YLB-04</strain>
    </source>
</reference>
<evidence type="ECO:0000256" key="1">
    <source>
        <dbReference type="ARBA" id="ARBA00004651"/>
    </source>
</evidence>
<feature type="transmembrane region" description="Helical" evidence="8">
    <location>
        <begin position="414"/>
        <end position="433"/>
    </location>
</feature>
<name>A0A3D8GRB9_9BACI</name>
<evidence type="ECO:0000313" key="10">
    <source>
        <dbReference type="Proteomes" id="UP000257144"/>
    </source>
</evidence>
<keyword evidence="3" id="KW-1003">Cell membrane</keyword>
<dbReference type="RefSeq" id="WP_115452232.1">
    <property type="nucleotide sequence ID" value="NZ_QNQT01000004.1"/>
</dbReference>
<gene>
    <name evidence="9" type="ORF">DRW41_11955</name>
</gene>
<dbReference type="GO" id="GO:0008324">
    <property type="term" value="F:monoatomic cation transmembrane transporter activity"/>
    <property type="evidence" value="ECO:0007669"/>
    <property type="project" value="InterPro"/>
</dbReference>
<dbReference type="EMBL" id="QNQT01000004">
    <property type="protein sequence ID" value="RDU36759.1"/>
    <property type="molecule type" value="Genomic_DNA"/>
</dbReference>
<comment type="subcellular location">
    <subcellularLocation>
        <location evidence="1">Cell membrane</location>
        <topology evidence="1">Multi-pass membrane protein</topology>
    </subcellularLocation>
</comment>
<feature type="transmembrane region" description="Helical" evidence="8">
    <location>
        <begin position="78"/>
        <end position="102"/>
    </location>
</feature>
<comment type="caution">
    <text evidence="9">The sequence shown here is derived from an EMBL/GenBank/DDBJ whole genome shotgun (WGS) entry which is preliminary data.</text>
</comment>
<feature type="transmembrane region" description="Helical" evidence="8">
    <location>
        <begin position="356"/>
        <end position="377"/>
    </location>
</feature>
<dbReference type="AlphaFoldDB" id="A0A3D8GRB9"/>
<keyword evidence="10" id="KW-1185">Reference proteome</keyword>
<feature type="transmembrane region" description="Helical" evidence="8">
    <location>
        <begin position="237"/>
        <end position="256"/>
    </location>
</feature>
<organism evidence="9 10">
    <name type="scientific">Neobacillus piezotolerans</name>
    <dbReference type="NCBI Taxonomy" id="2259171"/>
    <lineage>
        <taxon>Bacteria</taxon>
        <taxon>Bacillati</taxon>
        <taxon>Bacillota</taxon>
        <taxon>Bacilli</taxon>
        <taxon>Bacillales</taxon>
        <taxon>Bacillaceae</taxon>
        <taxon>Neobacillus</taxon>
    </lineage>
</organism>
<dbReference type="PANTHER" id="PTHR32024">
    <property type="entry name" value="TRK SYSTEM POTASSIUM UPTAKE PROTEIN TRKG-RELATED"/>
    <property type="match status" value="1"/>
</dbReference>
<keyword evidence="4 8" id="KW-0812">Transmembrane</keyword>
<evidence type="ECO:0000256" key="2">
    <source>
        <dbReference type="ARBA" id="ARBA00022448"/>
    </source>
</evidence>
<sequence length="452" mass="49964">MKIKLNEITARLSSVQIIVLYYLSAIIFSTFLLMLPVTLKGNVKLPFIDALFTAVSAVSVTGLSTVSLHETLSYTGTFILAFILQIGGVGVMTLGTFVWILLGKKIGLKERMLIMADQNQSALSGMVKLLREVLILIVAIELIGAIVLGVHFLDYFPTWQEAFRQGFFASVSATTNAGFDITGESLIPFANDYFVQTVNILLIIVGAIGFPVLLEFREFLSSRRKKNQFRFTLFTKIAVSTFAALLVFGTVFIFIFESNHLFVGKTWHEVFFYSAFHSSSTRSAGLTTIDISEFSTPTQLLFCLLMFIGASPSSVGGGIRTTTFAIALLAIISYARGHSTIKVFNREIMPEDIVKSFIVIMTAFIICGSSVIFMTFIEPSFTIKEILFEVSSAFGTTGMSLGITPELGTLGKSVLMVLMFIGRIGIFSFLFMLRGKPKKEKFHYSRERIIIG</sequence>
<keyword evidence="6" id="KW-0406">Ion transport</keyword>
<feature type="transmembrane region" description="Helical" evidence="8">
    <location>
        <begin position="315"/>
        <end position="335"/>
    </location>
</feature>
<dbReference type="Proteomes" id="UP000257144">
    <property type="component" value="Unassembled WGS sequence"/>
</dbReference>
<keyword evidence="7 8" id="KW-0472">Membrane</keyword>
<dbReference type="GO" id="GO:0005886">
    <property type="term" value="C:plasma membrane"/>
    <property type="evidence" value="ECO:0007669"/>
    <property type="project" value="UniProtKB-SubCell"/>
</dbReference>
<proteinExistence type="predicted"/>
<dbReference type="GO" id="GO:0030001">
    <property type="term" value="P:metal ion transport"/>
    <property type="evidence" value="ECO:0007669"/>
    <property type="project" value="UniProtKB-ARBA"/>
</dbReference>
<dbReference type="Pfam" id="PF02386">
    <property type="entry name" value="TrkH"/>
    <property type="match status" value="1"/>
</dbReference>